<dbReference type="EMBL" id="ONZQ02000009">
    <property type="protein sequence ID" value="SPO04007.1"/>
    <property type="molecule type" value="Genomic_DNA"/>
</dbReference>
<evidence type="ECO:0000256" key="10">
    <source>
        <dbReference type="SAM" id="MobiDB-lite"/>
    </source>
</evidence>
<comment type="caution">
    <text evidence="13">The sequence shown here is derived from an EMBL/GenBank/DDBJ whole genome shotgun (WGS) entry which is preliminary data.</text>
</comment>
<evidence type="ECO:0000256" key="4">
    <source>
        <dbReference type="ARBA" id="ARBA00022525"/>
    </source>
</evidence>
<keyword evidence="9" id="KW-0479">Metal-binding</keyword>
<name>A0AAE8SXJ2_9PEZI</name>
<comment type="similarity">
    <text evidence="3">Belongs to the RBT5 family.</text>
</comment>
<evidence type="ECO:0000256" key="7">
    <source>
        <dbReference type="ARBA" id="ARBA00023157"/>
    </source>
</evidence>
<sequence length="179" mass="17917">MRPLPLLALALGASAIDLPPCQSRCYDMTAKVIGCEAEDYACHCAAFDDKFVPQLTSCMIEGCAFDNPDPLNTTDLKKKVCDLAGQSPAPSPPSETPTGDATTSPPTGTGSSLPASPSPTDPPLTSPTADVSSSDSRDVPGETESPAPTDGAGGGSGAAGLRVTAAAVLIPLVGGYLAL</sequence>
<evidence type="ECO:0000256" key="11">
    <source>
        <dbReference type="SAM" id="SignalP"/>
    </source>
</evidence>
<dbReference type="Proteomes" id="UP001187682">
    <property type="component" value="Unassembled WGS sequence"/>
</dbReference>
<reference evidence="13" key="1">
    <citation type="submission" date="2018-03" db="EMBL/GenBank/DDBJ databases">
        <authorList>
            <person name="Guldener U."/>
        </authorList>
    </citation>
    <scope>NUCLEOTIDE SEQUENCE</scope>
</reference>
<dbReference type="PROSITE" id="PS52012">
    <property type="entry name" value="CFEM"/>
    <property type="match status" value="1"/>
</dbReference>
<feature type="chain" id="PRO_5041912975" description="CFEM domain-containing protein" evidence="11">
    <location>
        <begin position="24"/>
        <end position="179"/>
    </location>
</feature>
<keyword evidence="7 9" id="KW-1015">Disulfide bond</keyword>
<dbReference type="GO" id="GO:0046872">
    <property type="term" value="F:metal ion binding"/>
    <property type="evidence" value="ECO:0007669"/>
    <property type="project" value="UniProtKB-UniRule"/>
</dbReference>
<proteinExistence type="inferred from homology"/>
<protein>
    <recommendedName>
        <fullName evidence="12">CFEM domain-containing protein</fullName>
    </recommendedName>
</protein>
<dbReference type="Pfam" id="PF05730">
    <property type="entry name" value="CFEM"/>
    <property type="match status" value="1"/>
</dbReference>
<evidence type="ECO:0000256" key="8">
    <source>
        <dbReference type="ARBA" id="ARBA00023288"/>
    </source>
</evidence>
<comment type="caution">
    <text evidence="9">Lacks conserved residue(s) required for the propagation of feature annotation.</text>
</comment>
<keyword evidence="5" id="KW-0472">Membrane</keyword>
<accession>A0AAE8SXJ2</accession>
<evidence type="ECO:0000313" key="13">
    <source>
        <dbReference type="EMBL" id="SPO04007.1"/>
    </source>
</evidence>
<keyword evidence="8" id="KW-0449">Lipoprotein</keyword>
<feature type="region of interest" description="Disordered" evidence="10">
    <location>
        <begin position="78"/>
        <end position="158"/>
    </location>
</feature>
<keyword evidence="9" id="KW-0408">Iron</keyword>
<dbReference type="GO" id="GO:0098552">
    <property type="term" value="C:side of membrane"/>
    <property type="evidence" value="ECO:0007669"/>
    <property type="project" value="UniProtKB-KW"/>
</dbReference>
<dbReference type="InterPro" id="IPR008427">
    <property type="entry name" value="Extracellular_membr_CFEM_dom"/>
</dbReference>
<keyword evidence="5" id="KW-0336">GPI-anchor</keyword>
<feature type="compositionally biased region" description="Low complexity" evidence="10">
    <location>
        <begin position="96"/>
        <end position="115"/>
    </location>
</feature>
<dbReference type="GO" id="GO:0005576">
    <property type="term" value="C:extracellular region"/>
    <property type="evidence" value="ECO:0007669"/>
    <property type="project" value="UniProtKB-SubCell"/>
</dbReference>
<evidence type="ECO:0000256" key="6">
    <source>
        <dbReference type="ARBA" id="ARBA00022729"/>
    </source>
</evidence>
<keyword evidence="9" id="KW-0349">Heme</keyword>
<keyword evidence="4" id="KW-0964">Secreted</keyword>
<organism evidence="13 14">
    <name type="scientific">Cephalotrichum gorgonifer</name>
    <dbReference type="NCBI Taxonomy" id="2041049"/>
    <lineage>
        <taxon>Eukaryota</taxon>
        <taxon>Fungi</taxon>
        <taxon>Dikarya</taxon>
        <taxon>Ascomycota</taxon>
        <taxon>Pezizomycotina</taxon>
        <taxon>Sordariomycetes</taxon>
        <taxon>Hypocreomycetidae</taxon>
        <taxon>Microascales</taxon>
        <taxon>Microascaceae</taxon>
        <taxon>Cephalotrichum</taxon>
    </lineage>
</organism>
<feature type="compositionally biased region" description="Pro residues" evidence="10">
    <location>
        <begin position="116"/>
        <end position="125"/>
    </location>
</feature>
<dbReference type="AlphaFoldDB" id="A0AAE8SXJ2"/>
<keyword evidence="14" id="KW-1185">Reference proteome</keyword>
<comment type="subcellular location">
    <subcellularLocation>
        <location evidence="1">Membrane</location>
        <topology evidence="1">Lipid-anchor</topology>
        <topology evidence="1">GPI-anchor</topology>
    </subcellularLocation>
    <subcellularLocation>
        <location evidence="2">Secreted</location>
    </subcellularLocation>
</comment>
<evidence type="ECO:0000256" key="9">
    <source>
        <dbReference type="PROSITE-ProRule" id="PRU01356"/>
    </source>
</evidence>
<feature type="signal peptide" evidence="11">
    <location>
        <begin position="1"/>
        <end position="23"/>
    </location>
</feature>
<evidence type="ECO:0000256" key="5">
    <source>
        <dbReference type="ARBA" id="ARBA00022622"/>
    </source>
</evidence>
<evidence type="ECO:0000259" key="12">
    <source>
        <dbReference type="PROSITE" id="PS52012"/>
    </source>
</evidence>
<feature type="domain" description="CFEM" evidence="12">
    <location>
        <begin position="1"/>
        <end position="104"/>
    </location>
</feature>
<feature type="disulfide bond" evidence="9">
    <location>
        <begin position="35"/>
        <end position="42"/>
    </location>
</feature>
<keyword evidence="6 11" id="KW-0732">Signal</keyword>
<keyword evidence="5" id="KW-0325">Glycoprotein</keyword>
<evidence type="ECO:0000313" key="14">
    <source>
        <dbReference type="Proteomes" id="UP001187682"/>
    </source>
</evidence>
<evidence type="ECO:0000256" key="2">
    <source>
        <dbReference type="ARBA" id="ARBA00004613"/>
    </source>
</evidence>
<gene>
    <name evidence="13" type="ORF">DNG_06690</name>
</gene>
<evidence type="ECO:0000256" key="3">
    <source>
        <dbReference type="ARBA" id="ARBA00010031"/>
    </source>
</evidence>
<evidence type="ECO:0000256" key="1">
    <source>
        <dbReference type="ARBA" id="ARBA00004589"/>
    </source>
</evidence>
<feature type="binding site" description="axial binding residue" evidence="9">
    <location>
        <position position="39"/>
    </location>
    <ligand>
        <name>heme</name>
        <dbReference type="ChEBI" id="CHEBI:30413"/>
    </ligand>
    <ligandPart>
        <name>Fe</name>
        <dbReference type="ChEBI" id="CHEBI:18248"/>
    </ligandPart>
</feature>